<organism evidence="2">
    <name type="scientific">Schistosoma japonicum</name>
    <name type="common">Blood fluke</name>
    <dbReference type="NCBI Taxonomy" id="6182"/>
    <lineage>
        <taxon>Eukaryota</taxon>
        <taxon>Metazoa</taxon>
        <taxon>Spiralia</taxon>
        <taxon>Lophotrochozoa</taxon>
        <taxon>Platyhelminthes</taxon>
        <taxon>Trematoda</taxon>
        <taxon>Digenea</taxon>
        <taxon>Strigeidida</taxon>
        <taxon>Schistosomatoidea</taxon>
        <taxon>Schistosomatidae</taxon>
        <taxon>Schistosoma</taxon>
    </lineage>
</organism>
<reference evidence="2" key="1">
    <citation type="submission" date="2004-11" db="EMBL/GenBank/DDBJ databases">
        <title>The full-length cDNA sequences of Schistosoma japonicum genes.</title>
        <authorList>
            <person name="Han Z."/>
        </authorList>
    </citation>
    <scope>NUCLEOTIDE SEQUENCE</scope>
</reference>
<keyword evidence="1" id="KW-1133">Transmembrane helix</keyword>
<protein>
    <submittedName>
        <fullName evidence="2">SJCHGC03269 protein</fullName>
    </submittedName>
</protein>
<accession>Q5D9B6</accession>
<keyword evidence="1" id="KW-0472">Membrane</keyword>
<feature type="transmembrane region" description="Helical" evidence="1">
    <location>
        <begin position="43"/>
        <end position="70"/>
    </location>
</feature>
<feature type="transmembrane region" description="Helical" evidence="1">
    <location>
        <begin position="77"/>
        <end position="100"/>
    </location>
</feature>
<dbReference type="EMBL" id="AY815858">
    <property type="protein sequence ID" value="AAW27590.1"/>
    <property type="molecule type" value="mRNA"/>
</dbReference>
<dbReference type="AlphaFoldDB" id="Q5D9B6"/>
<feature type="transmembrane region" description="Helical" evidence="1">
    <location>
        <begin position="112"/>
        <end position="134"/>
    </location>
</feature>
<name>Q5D9B6_SCHJA</name>
<reference evidence="2" key="2">
    <citation type="journal article" date="2006" name="PLoS Pathog.">
        <title>New perspectives on host-parasite interplay by comparative transcriptomic and proteomic analyses of Schistosoma japonicum.</title>
        <authorList>
            <person name="Liu F."/>
            <person name="Lu J."/>
            <person name="Hu W."/>
            <person name="Wang S.Y."/>
            <person name="Cui S.J."/>
            <person name="Chi M."/>
            <person name="Yan Q."/>
            <person name="Wang X.R."/>
            <person name="Song H.D."/>
            <person name="Xu X.N."/>
            <person name="Wang J.J."/>
            <person name="Zhang X.L."/>
            <person name="Zhang X."/>
            <person name="Wang Z.Q."/>
            <person name="Xue C.L."/>
            <person name="Brindley P.J."/>
            <person name="McManus D.P."/>
            <person name="Yang P.Y."/>
            <person name="Feng Z."/>
            <person name="Chen Z."/>
            <person name="Han Z.G."/>
        </authorList>
    </citation>
    <scope>NUCLEOTIDE SEQUENCE</scope>
</reference>
<proteinExistence type="evidence at transcript level"/>
<keyword evidence="1" id="KW-0812">Transmembrane</keyword>
<evidence type="ECO:0000313" key="2">
    <source>
        <dbReference type="EMBL" id="AAW27590.1"/>
    </source>
</evidence>
<evidence type="ECO:0000256" key="1">
    <source>
        <dbReference type="SAM" id="Phobius"/>
    </source>
</evidence>
<sequence length="186" mass="21935">MCLLDVNLNYSLICCFKMYFSDITFGYHMHSGYCNRKKLVYTIYIFLCSYFILCIFMYVSICLCTFIRLVQLVGINIYLLFVNCFIITIIIIIDSCFSMILVTFPSLSTPGIWTFSHFFFIVFTLKMDCSFILYHENNYVRHFYCSYLCFGSMLSNTLNNENSPELEFRNLLLSSLTTYHLTKSLI</sequence>